<sequence length="63" mass="7373">MIVLKNPTVLKYLCHEGVKYGYTLVVASFRFKIKHQIRKDTSNFTYFFDAVYHVLQKVTTLSA</sequence>
<reference evidence="1 2" key="1">
    <citation type="submission" date="2014-02" db="EMBL/GenBank/DDBJ databases">
        <title>Draft genome sequence of Rickettsia buchneri sp. nov. ISO7T.</title>
        <authorList>
            <person name="Felsheim R.F."/>
            <person name="Kurtti T.J."/>
            <person name="Munderloh U.G."/>
        </authorList>
    </citation>
    <scope>NUCLEOTIDE SEQUENCE [LARGE SCALE GENOMIC DNA]</scope>
    <source>
        <strain evidence="1 2">ISO7</strain>
    </source>
</reference>
<evidence type="ECO:0000313" key="1">
    <source>
        <dbReference type="EMBL" id="KDO02814.1"/>
    </source>
</evidence>
<dbReference type="Proteomes" id="UP000027161">
    <property type="component" value="Unassembled WGS sequence"/>
</dbReference>
<dbReference type="EMBL" id="JFKF01000106">
    <property type="protein sequence ID" value="KDO02814.1"/>
    <property type="molecule type" value="Genomic_DNA"/>
</dbReference>
<dbReference type="RefSeq" id="WP_037214221.1">
    <property type="nucleotide sequence ID" value="NZ_JFKF01000106.1"/>
</dbReference>
<organism evidence="1 2">
    <name type="scientific">Rickettsia tamurae subsp. buchneri</name>
    <dbReference type="NCBI Taxonomy" id="1462938"/>
    <lineage>
        <taxon>Bacteria</taxon>
        <taxon>Pseudomonadati</taxon>
        <taxon>Pseudomonadota</taxon>
        <taxon>Alphaproteobacteria</taxon>
        <taxon>Rickettsiales</taxon>
        <taxon>Rickettsiaceae</taxon>
        <taxon>Rickettsieae</taxon>
        <taxon>Rickettsia</taxon>
        <taxon>spotted fever group</taxon>
    </lineage>
</organism>
<accession>A0A8E0WLL1</accession>
<proteinExistence type="predicted"/>
<comment type="caution">
    <text evidence="1">The sequence shown here is derived from an EMBL/GenBank/DDBJ whole genome shotgun (WGS) entry which is preliminary data.</text>
</comment>
<gene>
    <name evidence="1" type="ORF">REISMN_05005</name>
</gene>
<keyword evidence="2" id="KW-1185">Reference proteome</keyword>
<dbReference type="AlphaFoldDB" id="A0A8E0WLL1"/>
<name>A0A8E0WLL1_9RICK</name>
<protein>
    <submittedName>
        <fullName evidence="1">Uncharacterized protein</fullName>
    </submittedName>
</protein>
<evidence type="ECO:0000313" key="2">
    <source>
        <dbReference type="Proteomes" id="UP000027161"/>
    </source>
</evidence>